<name>A0A841DUD1_9ACTN</name>
<dbReference type="GO" id="GO:0017000">
    <property type="term" value="P:antibiotic biosynthetic process"/>
    <property type="evidence" value="ECO:0007669"/>
    <property type="project" value="UniProtKB-KW"/>
</dbReference>
<evidence type="ECO:0000256" key="3">
    <source>
        <dbReference type="RuleBase" id="RU003682"/>
    </source>
</evidence>
<dbReference type="Pfam" id="PF03171">
    <property type="entry name" value="2OG-FeII_Oxy"/>
    <property type="match status" value="1"/>
</dbReference>
<keyword evidence="3" id="KW-0408">Iron</keyword>
<comment type="pathway">
    <text evidence="1">Antibiotic biosynthesis.</text>
</comment>
<keyword evidence="5" id="KW-0223">Dioxygenase</keyword>
<evidence type="ECO:0000256" key="1">
    <source>
        <dbReference type="ARBA" id="ARBA00004792"/>
    </source>
</evidence>
<dbReference type="GO" id="GO:0046872">
    <property type="term" value="F:metal ion binding"/>
    <property type="evidence" value="ECO:0007669"/>
    <property type="project" value="UniProtKB-KW"/>
</dbReference>
<proteinExistence type="inferred from homology"/>
<dbReference type="GO" id="GO:0051213">
    <property type="term" value="F:dioxygenase activity"/>
    <property type="evidence" value="ECO:0007669"/>
    <property type="project" value="UniProtKB-KW"/>
</dbReference>
<dbReference type="PROSITE" id="PS51471">
    <property type="entry name" value="FE2OG_OXY"/>
    <property type="match status" value="1"/>
</dbReference>
<dbReference type="SUPFAM" id="SSF51197">
    <property type="entry name" value="Clavaminate synthase-like"/>
    <property type="match status" value="1"/>
</dbReference>
<gene>
    <name evidence="5" type="ORF">HDA44_003228</name>
</gene>
<reference evidence="5 6" key="1">
    <citation type="submission" date="2020-08" db="EMBL/GenBank/DDBJ databases">
        <title>Sequencing the genomes of 1000 actinobacteria strains.</title>
        <authorList>
            <person name="Klenk H.-P."/>
        </authorList>
    </citation>
    <scope>NUCLEOTIDE SEQUENCE [LARGE SCALE GENOMIC DNA]</scope>
    <source>
        <strain evidence="5 6">DSM 17294</strain>
    </source>
</reference>
<dbReference type="AlphaFoldDB" id="A0A841DUD1"/>
<keyword evidence="2" id="KW-0045">Antibiotic biosynthesis</keyword>
<keyword evidence="3" id="KW-0560">Oxidoreductase</keyword>
<keyword evidence="3" id="KW-0479">Metal-binding</keyword>
<dbReference type="Proteomes" id="UP000558997">
    <property type="component" value="Unassembled WGS sequence"/>
</dbReference>
<evidence type="ECO:0000259" key="4">
    <source>
        <dbReference type="PROSITE" id="PS51471"/>
    </source>
</evidence>
<evidence type="ECO:0000256" key="2">
    <source>
        <dbReference type="ARBA" id="ARBA00023194"/>
    </source>
</evidence>
<dbReference type="InterPro" id="IPR027443">
    <property type="entry name" value="IPNS-like_sf"/>
</dbReference>
<accession>A0A841DUD1</accession>
<dbReference type="Gene3D" id="2.60.120.330">
    <property type="entry name" value="B-lactam Antibiotic, Isopenicillin N Synthase, Chain"/>
    <property type="match status" value="1"/>
</dbReference>
<comment type="similarity">
    <text evidence="3">Belongs to the iron/ascorbate-dependent oxidoreductase family.</text>
</comment>
<comment type="caution">
    <text evidence="5">The sequence shown here is derived from an EMBL/GenBank/DDBJ whole genome shotgun (WGS) entry which is preliminary data.</text>
</comment>
<keyword evidence="6" id="KW-1185">Reference proteome</keyword>
<dbReference type="InterPro" id="IPR005123">
    <property type="entry name" value="Oxoglu/Fe-dep_dioxygenase_dom"/>
</dbReference>
<dbReference type="InterPro" id="IPR044861">
    <property type="entry name" value="IPNS-like_FE2OG_OXY"/>
</dbReference>
<dbReference type="EMBL" id="JACHNF010000001">
    <property type="protein sequence ID" value="MBB5979887.1"/>
    <property type="molecule type" value="Genomic_DNA"/>
</dbReference>
<organism evidence="5 6">
    <name type="scientific">Kribbella solani</name>
    <dbReference type="NCBI Taxonomy" id="236067"/>
    <lineage>
        <taxon>Bacteria</taxon>
        <taxon>Bacillati</taxon>
        <taxon>Actinomycetota</taxon>
        <taxon>Actinomycetes</taxon>
        <taxon>Propionibacteriales</taxon>
        <taxon>Kribbellaceae</taxon>
        <taxon>Kribbella</taxon>
    </lineage>
</organism>
<dbReference type="RefSeq" id="WP_184835191.1">
    <property type="nucleotide sequence ID" value="NZ_BAAAVN010000006.1"/>
</dbReference>
<feature type="domain" description="Fe2OG dioxygenase" evidence="4">
    <location>
        <begin position="136"/>
        <end position="232"/>
    </location>
</feature>
<evidence type="ECO:0000313" key="5">
    <source>
        <dbReference type="EMBL" id="MBB5979887.1"/>
    </source>
</evidence>
<sequence length="272" mass="30130">MTIGADILGKLRARAQADIVLQGHAARSLAALRREAARFFMQKEDVKLSHGSEDFNFGFRPYGRQYSVDPNRPDMNESFTYWADAPKAIPNADSDSVKPFINALSGYWGVMAEIVEDLFTALAGYYAGEPHALDLERSSYLEINWYHESDRDLLQDRHEDGHLITLANTDGPGLETELDGEMTAARCDPGSILLMPGSLLTAMTGGDIPPLYHQVRNHRLRRRLTVLFLVNPPLDRVVTPYASGDQTELDISEIARTNGAMFGLPPAPRGVS</sequence>
<protein>
    <submittedName>
        <fullName evidence="5">Isopenicillin N synthase-like dioxygenase</fullName>
    </submittedName>
</protein>
<evidence type="ECO:0000313" key="6">
    <source>
        <dbReference type="Proteomes" id="UP000558997"/>
    </source>
</evidence>